<evidence type="ECO:0000256" key="2">
    <source>
        <dbReference type="ARBA" id="ARBA00023125"/>
    </source>
</evidence>
<dbReference type="InterPro" id="IPR036390">
    <property type="entry name" value="WH_DNA-bd_sf"/>
</dbReference>
<dbReference type="Gene3D" id="1.10.10.10">
    <property type="entry name" value="Winged helix-like DNA-binding domain superfamily/Winged helix DNA-binding domain"/>
    <property type="match status" value="1"/>
</dbReference>
<dbReference type="InterPro" id="IPR051011">
    <property type="entry name" value="Metal_resp_trans_reg"/>
</dbReference>
<keyword evidence="1" id="KW-0805">Transcription regulation</keyword>
<organism evidence="5 6">
    <name type="scientific">Piscinibacterium candidicorallinum</name>
    <dbReference type="NCBI Taxonomy" id="1793872"/>
    <lineage>
        <taxon>Bacteria</taxon>
        <taxon>Pseudomonadati</taxon>
        <taxon>Pseudomonadota</taxon>
        <taxon>Betaproteobacteria</taxon>
        <taxon>Burkholderiales</taxon>
        <taxon>Piscinibacterium</taxon>
    </lineage>
</organism>
<dbReference type="Proteomes" id="UP001595556">
    <property type="component" value="Unassembled WGS sequence"/>
</dbReference>
<dbReference type="EMBL" id="JBHRTI010000007">
    <property type="protein sequence ID" value="MFC3148628.1"/>
    <property type="molecule type" value="Genomic_DNA"/>
</dbReference>
<comment type="caution">
    <text evidence="5">The sequence shown here is derived from an EMBL/GenBank/DDBJ whole genome shotgun (WGS) entry which is preliminary data.</text>
</comment>
<reference evidence="6" key="1">
    <citation type="journal article" date="2019" name="Int. J. Syst. Evol. Microbiol.">
        <title>The Global Catalogue of Microorganisms (GCM) 10K type strain sequencing project: providing services to taxonomists for standard genome sequencing and annotation.</title>
        <authorList>
            <consortium name="The Broad Institute Genomics Platform"/>
            <consortium name="The Broad Institute Genome Sequencing Center for Infectious Disease"/>
            <person name="Wu L."/>
            <person name="Ma J."/>
        </authorList>
    </citation>
    <scope>NUCLEOTIDE SEQUENCE [LARGE SCALE GENOMIC DNA]</scope>
    <source>
        <strain evidence="6">KCTC 52168</strain>
    </source>
</reference>
<dbReference type="SMART" id="SM00418">
    <property type="entry name" value="HTH_ARSR"/>
    <property type="match status" value="1"/>
</dbReference>
<dbReference type="PANTHER" id="PTHR43132:SF2">
    <property type="entry name" value="ARSENICAL RESISTANCE OPERON REPRESSOR ARSR-RELATED"/>
    <property type="match status" value="1"/>
</dbReference>
<dbReference type="InterPro" id="IPR011991">
    <property type="entry name" value="ArsR-like_HTH"/>
</dbReference>
<dbReference type="InterPro" id="IPR001845">
    <property type="entry name" value="HTH_ArsR_DNA-bd_dom"/>
</dbReference>
<evidence type="ECO:0000256" key="1">
    <source>
        <dbReference type="ARBA" id="ARBA00023015"/>
    </source>
</evidence>
<gene>
    <name evidence="5" type="ORF">ACFOEN_13430</name>
</gene>
<dbReference type="Pfam" id="PF12840">
    <property type="entry name" value="HTH_20"/>
    <property type="match status" value="1"/>
</dbReference>
<name>A0ABV7H7E5_9BURK</name>
<keyword evidence="3" id="KW-0804">Transcription</keyword>
<keyword evidence="2" id="KW-0238">DNA-binding</keyword>
<dbReference type="PROSITE" id="PS50987">
    <property type="entry name" value="HTH_ARSR_2"/>
    <property type="match status" value="1"/>
</dbReference>
<protein>
    <submittedName>
        <fullName evidence="5">ArsR/SmtB family transcription factor</fullName>
    </submittedName>
</protein>
<dbReference type="CDD" id="cd00090">
    <property type="entry name" value="HTH_ARSR"/>
    <property type="match status" value="1"/>
</dbReference>
<feature type="domain" description="HTH arsR-type" evidence="4">
    <location>
        <begin position="17"/>
        <end position="114"/>
    </location>
</feature>
<keyword evidence="6" id="KW-1185">Reference proteome</keyword>
<dbReference type="RefSeq" id="WP_377304747.1">
    <property type="nucleotide sequence ID" value="NZ_CP180191.1"/>
</dbReference>
<dbReference type="InterPro" id="IPR036388">
    <property type="entry name" value="WH-like_DNA-bd_sf"/>
</dbReference>
<evidence type="ECO:0000313" key="6">
    <source>
        <dbReference type="Proteomes" id="UP001595556"/>
    </source>
</evidence>
<evidence type="ECO:0000259" key="4">
    <source>
        <dbReference type="PROSITE" id="PS50987"/>
    </source>
</evidence>
<sequence length="161" mass="16311">METNNLEATNLQAEQMESAARSTDAVLVLASLANEARLEIFRQLVQAGPQGLAAGEIAGRLRMPASTLSFHLAHLARAGLVAALPAGRQIIYTPVFARVRGLTDYLLENCCGGAGCAPVDALTPADGAACSGECLPGAVGANSAEGTDAAAAFARSTPSCA</sequence>
<proteinExistence type="predicted"/>
<dbReference type="PANTHER" id="PTHR43132">
    <property type="entry name" value="ARSENICAL RESISTANCE OPERON REPRESSOR ARSR-RELATED"/>
    <property type="match status" value="1"/>
</dbReference>
<accession>A0ABV7H7E5</accession>
<evidence type="ECO:0000313" key="5">
    <source>
        <dbReference type="EMBL" id="MFC3148628.1"/>
    </source>
</evidence>
<dbReference type="SUPFAM" id="SSF46785">
    <property type="entry name" value="Winged helix' DNA-binding domain"/>
    <property type="match status" value="1"/>
</dbReference>
<evidence type="ECO:0000256" key="3">
    <source>
        <dbReference type="ARBA" id="ARBA00023163"/>
    </source>
</evidence>